<dbReference type="SMART" id="SM00175">
    <property type="entry name" value="RAB"/>
    <property type="match status" value="1"/>
</dbReference>
<dbReference type="PANTHER" id="PTHR47981">
    <property type="entry name" value="RAB FAMILY"/>
    <property type="match status" value="1"/>
</dbReference>
<dbReference type="SMART" id="SM00173">
    <property type="entry name" value="RAS"/>
    <property type="match status" value="1"/>
</dbReference>
<dbReference type="AlphaFoldDB" id="A0A8J2SNJ7"/>
<sequence>MLLKVVILGDSGVGKTALLNQFVNNRFSTSYKATIGADFLTKEAFCGANARSVAIDETLVTLQIWDTAGQERFQSLGVGFYRGADVCILVYDITQPKSFENLDTWRIEFLTQASPSDTQNFPFVVIANKLDRENDRRVATQRAQTWCAKNSTSILPFFETSAKAATEVEAAFRKAAQLALSQGTMQADFIPETISFRGSPANGDSKSSCC</sequence>
<keyword evidence="7" id="KW-0636">Prenylation</keyword>
<comment type="similarity">
    <text evidence="1">Belongs to the small GTPase superfamily. Rab family.</text>
</comment>
<evidence type="ECO:0000313" key="9">
    <source>
        <dbReference type="EMBL" id="CAH0373683.1"/>
    </source>
</evidence>
<gene>
    <name evidence="9" type="ORF">PECAL_4P09100</name>
</gene>
<dbReference type="EMBL" id="CAKKNE010000004">
    <property type="protein sequence ID" value="CAH0373683.1"/>
    <property type="molecule type" value="Genomic_DNA"/>
</dbReference>
<dbReference type="PRINTS" id="PR00449">
    <property type="entry name" value="RASTRNSFRMNG"/>
</dbReference>
<evidence type="ECO:0000256" key="1">
    <source>
        <dbReference type="ARBA" id="ARBA00006270"/>
    </source>
</evidence>
<evidence type="ECO:0000256" key="2">
    <source>
        <dbReference type="ARBA" id="ARBA00022448"/>
    </source>
</evidence>
<dbReference type="GO" id="GO:0030139">
    <property type="term" value="C:endocytic vesicle"/>
    <property type="evidence" value="ECO:0007669"/>
    <property type="project" value="UniProtKB-ARBA"/>
</dbReference>
<keyword evidence="10" id="KW-1185">Reference proteome</keyword>
<dbReference type="GO" id="GO:0005770">
    <property type="term" value="C:late endosome"/>
    <property type="evidence" value="ECO:0007669"/>
    <property type="project" value="UniProtKB-ARBA"/>
</dbReference>
<protein>
    <recommendedName>
        <fullName evidence="8">Ras-related protein Rab-7b</fullName>
    </recommendedName>
</protein>
<dbReference type="GO" id="GO:0005525">
    <property type="term" value="F:GTP binding"/>
    <property type="evidence" value="ECO:0007669"/>
    <property type="project" value="UniProtKB-KW"/>
</dbReference>
<keyword evidence="3" id="KW-0547">Nucleotide-binding</keyword>
<keyword evidence="4" id="KW-0653">Protein transport</keyword>
<evidence type="ECO:0000256" key="4">
    <source>
        <dbReference type="ARBA" id="ARBA00022927"/>
    </source>
</evidence>
<dbReference type="GO" id="GO:0002682">
    <property type="term" value="P:regulation of immune system process"/>
    <property type="evidence" value="ECO:0007669"/>
    <property type="project" value="UniProtKB-ARBA"/>
</dbReference>
<dbReference type="Pfam" id="PF00071">
    <property type="entry name" value="Ras"/>
    <property type="match status" value="1"/>
</dbReference>
<dbReference type="FunFam" id="3.40.50.300:FF:000751">
    <property type="entry name" value="Rab family GTPase, putative"/>
    <property type="match status" value="1"/>
</dbReference>
<evidence type="ECO:0000256" key="7">
    <source>
        <dbReference type="ARBA" id="ARBA00023289"/>
    </source>
</evidence>
<dbReference type="OrthoDB" id="1436450at2759"/>
<dbReference type="CDD" id="cd01862">
    <property type="entry name" value="Rab7"/>
    <property type="match status" value="1"/>
</dbReference>
<evidence type="ECO:0000256" key="3">
    <source>
        <dbReference type="ARBA" id="ARBA00022741"/>
    </source>
</evidence>
<evidence type="ECO:0000313" key="10">
    <source>
        <dbReference type="Proteomes" id="UP000789595"/>
    </source>
</evidence>
<evidence type="ECO:0000256" key="8">
    <source>
        <dbReference type="ARBA" id="ARBA00067801"/>
    </source>
</evidence>
<dbReference type="SUPFAM" id="SSF52540">
    <property type="entry name" value="P-loop containing nucleoside triphosphate hydrolases"/>
    <property type="match status" value="1"/>
</dbReference>
<reference evidence="9" key="1">
    <citation type="submission" date="2021-11" db="EMBL/GenBank/DDBJ databases">
        <authorList>
            <consortium name="Genoscope - CEA"/>
            <person name="William W."/>
        </authorList>
    </citation>
    <scope>NUCLEOTIDE SEQUENCE</scope>
</reference>
<proteinExistence type="inferred from homology"/>
<dbReference type="PROSITE" id="PS51419">
    <property type="entry name" value="RAB"/>
    <property type="match status" value="1"/>
</dbReference>
<dbReference type="PROSITE" id="PS51420">
    <property type="entry name" value="RHO"/>
    <property type="match status" value="1"/>
</dbReference>
<dbReference type="InterPro" id="IPR027417">
    <property type="entry name" value="P-loop_NTPase"/>
</dbReference>
<organism evidence="9 10">
    <name type="scientific">Pelagomonas calceolata</name>
    <dbReference type="NCBI Taxonomy" id="35677"/>
    <lineage>
        <taxon>Eukaryota</taxon>
        <taxon>Sar</taxon>
        <taxon>Stramenopiles</taxon>
        <taxon>Ochrophyta</taxon>
        <taxon>Pelagophyceae</taxon>
        <taxon>Pelagomonadales</taxon>
        <taxon>Pelagomonadaceae</taxon>
        <taxon>Pelagomonas</taxon>
    </lineage>
</organism>
<keyword evidence="6" id="KW-0449">Lipoprotein</keyword>
<evidence type="ECO:0000256" key="5">
    <source>
        <dbReference type="ARBA" id="ARBA00023134"/>
    </source>
</evidence>
<accession>A0A8J2SNJ7</accession>
<dbReference type="PANTHER" id="PTHR47981:SF20">
    <property type="entry name" value="RAS-RELATED PROTEIN RAB-7A"/>
    <property type="match status" value="1"/>
</dbReference>
<dbReference type="NCBIfam" id="TIGR00231">
    <property type="entry name" value="small_GTP"/>
    <property type="match status" value="1"/>
</dbReference>
<dbReference type="InterPro" id="IPR001806">
    <property type="entry name" value="Small_GTPase"/>
</dbReference>
<dbReference type="GO" id="GO:0005764">
    <property type="term" value="C:lysosome"/>
    <property type="evidence" value="ECO:0007669"/>
    <property type="project" value="UniProtKB-ARBA"/>
</dbReference>
<comment type="caution">
    <text evidence="9">The sequence shown here is derived from an EMBL/GenBank/DDBJ whole genome shotgun (WGS) entry which is preliminary data.</text>
</comment>
<dbReference type="GO" id="GO:0003924">
    <property type="term" value="F:GTPase activity"/>
    <property type="evidence" value="ECO:0007669"/>
    <property type="project" value="InterPro"/>
</dbReference>
<keyword evidence="2" id="KW-0813">Transport</keyword>
<dbReference type="InterPro" id="IPR005225">
    <property type="entry name" value="Small_GTP-bd"/>
</dbReference>
<keyword evidence="5" id="KW-0342">GTP-binding</keyword>
<dbReference type="SMART" id="SM00176">
    <property type="entry name" value="RAN"/>
    <property type="match status" value="1"/>
</dbReference>
<evidence type="ECO:0000256" key="6">
    <source>
        <dbReference type="ARBA" id="ARBA00023288"/>
    </source>
</evidence>
<dbReference type="GO" id="GO:0015031">
    <property type="term" value="P:protein transport"/>
    <property type="evidence" value="ECO:0007669"/>
    <property type="project" value="UniProtKB-KW"/>
</dbReference>
<name>A0A8J2SNJ7_9STRA</name>
<dbReference type="PROSITE" id="PS51421">
    <property type="entry name" value="RAS"/>
    <property type="match status" value="1"/>
</dbReference>
<dbReference type="Gene3D" id="3.40.50.300">
    <property type="entry name" value="P-loop containing nucleotide triphosphate hydrolases"/>
    <property type="match status" value="1"/>
</dbReference>
<dbReference type="SMART" id="SM00174">
    <property type="entry name" value="RHO"/>
    <property type="match status" value="1"/>
</dbReference>
<dbReference type="Proteomes" id="UP000789595">
    <property type="component" value="Unassembled WGS sequence"/>
</dbReference>